<protein>
    <submittedName>
        <fullName evidence="2">Class I SAM-dependent methyltransferase</fullName>
        <ecNumber evidence="2">2.1.-.-</ecNumber>
    </submittedName>
</protein>
<name>A0ABY8ID55_9BURK</name>
<gene>
    <name evidence="2" type="ORF">P9875_13605</name>
</gene>
<evidence type="ECO:0000313" key="2">
    <source>
        <dbReference type="EMBL" id="WFR82133.1"/>
    </source>
</evidence>
<dbReference type="EMBL" id="CP121464">
    <property type="protein sequence ID" value="WFR82133.1"/>
    <property type="molecule type" value="Genomic_DNA"/>
</dbReference>
<dbReference type="Gene3D" id="3.40.50.150">
    <property type="entry name" value="Vaccinia Virus protein VP39"/>
    <property type="match status" value="1"/>
</dbReference>
<organism evidence="2 3">
    <name type="scientific">Janthinobacterium rivuli</name>
    <dbReference type="NCBI Taxonomy" id="2751478"/>
    <lineage>
        <taxon>Bacteria</taxon>
        <taxon>Pseudomonadati</taxon>
        <taxon>Pseudomonadota</taxon>
        <taxon>Betaproteobacteria</taxon>
        <taxon>Burkholderiales</taxon>
        <taxon>Oxalobacteraceae</taxon>
        <taxon>Janthinobacterium</taxon>
    </lineage>
</organism>
<dbReference type="Proteomes" id="UP001219584">
    <property type="component" value="Chromosome"/>
</dbReference>
<dbReference type="InterPro" id="IPR029063">
    <property type="entry name" value="SAM-dependent_MTases_sf"/>
</dbReference>
<dbReference type="RefSeq" id="WP_278318683.1">
    <property type="nucleotide sequence ID" value="NZ_CP121464.1"/>
</dbReference>
<keyword evidence="2" id="KW-0808">Transferase</keyword>
<keyword evidence="3" id="KW-1185">Reference proteome</keyword>
<dbReference type="CDD" id="cd02440">
    <property type="entry name" value="AdoMet_MTases"/>
    <property type="match status" value="1"/>
</dbReference>
<feature type="domain" description="Methyltransferase" evidence="1">
    <location>
        <begin position="67"/>
        <end position="152"/>
    </location>
</feature>
<keyword evidence="2" id="KW-0489">Methyltransferase</keyword>
<dbReference type="GO" id="GO:0032259">
    <property type="term" value="P:methylation"/>
    <property type="evidence" value="ECO:0007669"/>
    <property type="project" value="UniProtKB-KW"/>
</dbReference>
<dbReference type="InterPro" id="IPR041698">
    <property type="entry name" value="Methyltransf_25"/>
</dbReference>
<accession>A0ABY8ID55</accession>
<dbReference type="GO" id="GO:0008168">
    <property type="term" value="F:methyltransferase activity"/>
    <property type="evidence" value="ECO:0007669"/>
    <property type="project" value="UniProtKB-KW"/>
</dbReference>
<dbReference type="SUPFAM" id="SSF53335">
    <property type="entry name" value="S-adenosyl-L-methionine-dependent methyltransferases"/>
    <property type="match status" value="1"/>
</dbReference>
<evidence type="ECO:0000259" key="1">
    <source>
        <dbReference type="Pfam" id="PF13649"/>
    </source>
</evidence>
<dbReference type="Pfam" id="PF13649">
    <property type="entry name" value="Methyltransf_25"/>
    <property type="match status" value="1"/>
</dbReference>
<evidence type="ECO:0000313" key="3">
    <source>
        <dbReference type="Proteomes" id="UP001219584"/>
    </source>
</evidence>
<sequence length="238" mass="27291">MSTHDSEREKDYPVLDHDEYARSRPADDFWGQIKRTVNGKPVTEEQIQLIVTTIKNNLGLQEGEVLLDLACGNGALSTRLFDRCQEFVGVDLSGYLISVARQHYEIAPRYTFLEQSADSYVQSDPRPERFSKVLCYGSFSYFSAAAARTVLELLCQRFSHVDKVYIGNLPDRDKLDLFYKENRPSEAELSDHASRIGIWRSKREFEALAKAAGWRAQFVAADPQFYAAHYRYDVLLSR</sequence>
<proteinExistence type="predicted"/>
<dbReference type="EC" id="2.1.-.-" evidence="2"/>
<reference evidence="2 3" key="1">
    <citation type="submission" date="2023-04" db="EMBL/GenBank/DDBJ databases">
        <title>Nanopore sequencing of Janthinobacterium from water.</title>
        <authorList>
            <person name="Ciuchcinski K."/>
            <person name="Rokowska A."/>
            <person name="Dziewit L."/>
        </authorList>
    </citation>
    <scope>NUCLEOTIDE SEQUENCE [LARGE SCALE GENOMIC DNA]</scope>
    <source>
        <strain evidence="2 3">DEMB2</strain>
    </source>
</reference>